<reference evidence="1" key="1">
    <citation type="submission" date="2021-01" db="EMBL/GenBank/DDBJ databases">
        <authorList>
            <person name="Corre E."/>
            <person name="Pelletier E."/>
            <person name="Niang G."/>
            <person name="Scheremetjew M."/>
            <person name="Finn R."/>
            <person name="Kale V."/>
            <person name="Holt S."/>
            <person name="Cochrane G."/>
            <person name="Meng A."/>
            <person name="Brown T."/>
            <person name="Cohen L."/>
        </authorList>
    </citation>
    <scope>NUCLEOTIDE SEQUENCE</scope>
    <source>
        <strain evidence="1">CCMP 410</strain>
    </source>
</reference>
<name>A0A7S1YM49_9STRA</name>
<organism evidence="1">
    <name type="scientific">Grammatophora oceanica</name>
    <dbReference type="NCBI Taxonomy" id="210454"/>
    <lineage>
        <taxon>Eukaryota</taxon>
        <taxon>Sar</taxon>
        <taxon>Stramenopiles</taxon>
        <taxon>Ochrophyta</taxon>
        <taxon>Bacillariophyta</taxon>
        <taxon>Fragilariophyceae</taxon>
        <taxon>Fragilariophycidae</taxon>
        <taxon>Rhabdonematales</taxon>
        <taxon>Grammatophoraceae</taxon>
        <taxon>Grammatophora</taxon>
    </lineage>
</organism>
<evidence type="ECO:0000313" key="1">
    <source>
        <dbReference type="EMBL" id="CAD9309327.1"/>
    </source>
</evidence>
<dbReference type="AlphaFoldDB" id="A0A7S1YM49"/>
<proteinExistence type="predicted"/>
<dbReference type="EMBL" id="HBGK01049472">
    <property type="protein sequence ID" value="CAD9309327.1"/>
    <property type="molecule type" value="Transcribed_RNA"/>
</dbReference>
<accession>A0A7S1YM49</accession>
<sequence length="580" mass="64731">MIQNVLENKISVLLTEGPVSNYQQETSMVSLVMMLNLSDDNLRSTFRQHKERLQPLCVQLLRSAHQDILVRVAVAVMARLDNDHGEWILNAVMASLYSRAERDDRRESNVGLLLLWSKFIGSDSCKAVDVSPFFKHVWKVYEQLAVCYPFVEEITSPDNKMMQETLKTGLSRRIGESDDLDCVVSNVFLREDLQELDWFPSCLQWVLEQPNETRRSKWHIVLFAKAHERGIAFLAKEGRSSFFDLMLSRLCLDGNDEQARRMAWFATANLIESAPQIAFEGSCSGRLGTATKFCAVLRLAAGEYRILLGRLLTEEQLEMGPATDAIEDTLVSCGRIVTRAVRLLTKDSSQSASVDLSAVEVLIHLKHSCLDVLNASVLFLNGSTDMVRRSIAESTVCRVLAVLLSDISVFDEDLQGTKTTEALQAMKVGVENTRIVEWVPCLVHVLNEIDEETDAAESSRDRAAVLQKSGLLNDCCLKAYLEWFWQSPDGLEDTAAVVWACQLSELWVALICPAKNQIAQLTRSCFNYIQTKAESAVPVEYPALLAAVGCYMVLVGDRTPTGMEAIVVGKVMNLCGTTIE</sequence>
<protein>
    <submittedName>
        <fullName evidence="1">Uncharacterized protein</fullName>
    </submittedName>
</protein>
<gene>
    <name evidence="1" type="ORF">GOCE00092_LOCUS25947</name>
</gene>